<dbReference type="Proteomes" id="UP001501599">
    <property type="component" value="Unassembled WGS sequence"/>
</dbReference>
<dbReference type="RefSeq" id="WP_344345004.1">
    <property type="nucleotide sequence ID" value="NZ_BAAAQT010000008.1"/>
</dbReference>
<accession>A0ABP5MQM9</accession>
<evidence type="ECO:0000313" key="2">
    <source>
        <dbReference type="Proteomes" id="UP001501599"/>
    </source>
</evidence>
<proteinExistence type="predicted"/>
<protein>
    <submittedName>
        <fullName evidence="1">Uncharacterized protein</fullName>
    </submittedName>
</protein>
<evidence type="ECO:0000313" key="1">
    <source>
        <dbReference type="EMBL" id="GAA2176574.1"/>
    </source>
</evidence>
<comment type="caution">
    <text evidence="1">The sequence shown here is derived from an EMBL/GenBank/DDBJ whole genome shotgun (WGS) entry which is preliminary data.</text>
</comment>
<dbReference type="EMBL" id="BAAAQT010000008">
    <property type="protein sequence ID" value="GAA2176574.1"/>
    <property type="molecule type" value="Genomic_DNA"/>
</dbReference>
<organism evidence="1 2">
    <name type="scientific">Agrococcus versicolor</name>
    <dbReference type="NCBI Taxonomy" id="501482"/>
    <lineage>
        <taxon>Bacteria</taxon>
        <taxon>Bacillati</taxon>
        <taxon>Actinomycetota</taxon>
        <taxon>Actinomycetes</taxon>
        <taxon>Micrococcales</taxon>
        <taxon>Microbacteriaceae</taxon>
        <taxon>Agrococcus</taxon>
    </lineage>
</organism>
<name>A0ABP5MQM9_9MICO</name>
<reference evidence="2" key="1">
    <citation type="journal article" date="2019" name="Int. J. Syst. Evol. Microbiol.">
        <title>The Global Catalogue of Microorganisms (GCM) 10K type strain sequencing project: providing services to taxonomists for standard genome sequencing and annotation.</title>
        <authorList>
            <consortium name="The Broad Institute Genomics Platform"/>
            <consortium name="The Broad Institute Genome Sequencing Center for Infectious Disease"/>
            <person name="Wu L."/>
            <person name="Ma J."/>
        </authorList>
    </citation>
    <scope>NUCLEOTIDE SEQUENCE [LARGE SCALE GENOMIC DNA]</scope>
    <source>
        <strain evidence="2">JCM 16026</strain>
    </source>
</reference>
<gene>
    <name evidence="1" type="ORF">GCM10009846_30910</name>
</gene>
<keyword evidence="2" id="KW-1185">Reference proteome</keyword>
<sequence length="56" mass="6073">MAPGEAAAAIMAHVDDPDDGRLRVLVGTDAPAQVFAALELRRRDYARDPRYPDAHA</sequence>